<dbReference type="Pfam" id="PF07536">
    <property type="entry name" value="HWE_HK"/>
    <property type="match status" value="1"/>
</dbReference>
<gene>
    <name evidence="18" type="ORF">GXW79_16450</name>
</gene>
<keyword evidence="14" id="KW-0843">Virulence</keyword>
<evidence type="ECO:0000259" key="16">
    <source>
        <dbReference type="PROSITE" id="PS50112"/>
    </source>
</evidence>
<evidence type="ECO:0000256" key="5">
    <source>
        <dbReference type="ARBA" id="ARBA00022606"/>
    </source>
</evidence>
<keyword evidence="9" id="KW-0677">Repeat</keyword>
<dbReference type="SMART" id="SM00911">
    <property type="entry name" value="HWE_HK"/>
    <property type="match status" value="1"/>
</dbReference>
<dbReference type="InterPro" id="IPR013656">
    <property type="entry name" value="PAS_4"/>
</dbReference>
<comment type="catalytic activity">
    <reaction evidence="1">
        <text>ATP + protein L-histidine = ADP + protein N-phospho-L-histidine.</text>
        <dbReference type="EC" id="2.7.13.3"/>
    </reaction>
</comment>
<keyword evidence="6" id="KW-0285">Flavoprotein</keyword>
<dbReference type="PROSITE" id="PS50112">
    <property type="entry name" value="PAS"/>
    <property type="match status" value="2"/>
</dbReference>
<feature type="domain" description="PAS" evidence="16">
    <location>
        <begin position="266"/>
        <end position="336"/>
    </location>
</feature>
<dbReference type="InterPro" id="IPR036890">
    <property type="entry name" value="HATPase_C_sf"/>
</dbReference>
<comment type="caution">
    <text evidence="18">The sequence shown here is derived from an EMBL/GenBank/DDBJ whole genome shotgun (WGS) entry which is preliminary data.</text>
</comment>
<evidence type="ECO:0000256" key="15">
    <source>
        <dbReference type="ARBA" id="ARBA00023170"/>
    </source>
</evidence>
<keyword evidence="11" id="KW-0418">Kinase</keyword>
<dbReference type="EMBL" id="JAAEDH010000020">
    <property type="protein sequence ID" value="MBR0656672.1"/>
    <property type="molecule type" value="Genomic_DNA"/>
</dbReference>
<reference evidence="18" key="2">
    <citation type="journal article" date="2021" name="Syst. Appl. Microbiol.">
        <title>Roseomonas hellenica sp. nov., isolated from roots of wild-growing Alkanna tinctoria.</title>
        <authorList>
            <person name="Rat A."/>
            <person name="Naranjo H.D."/>
            <person name="Lebbe L."/>
            <person name="Cnockaert M."/>
            <person name="Krigas N."/>
            <person name="Grigoriadou K."/>
            <person name="Maloupa E."/>
            <person name="Willems A."/>
        </authorList>
    </citation>
    <scope>NUCLEOTIDE SEQUENCE</scope>
    <source>
        <strain evidence="18">LMG 28251</strain>
    </source>
</reference>
<dbReference type="InterPro" id="IPR001610">
    <property type="entry name" value="PAC"/>
</dbReference>
<evidence type="ECO:0000256" key="9">
    <source>
        <dbReference type="ARBA" id="ARBA00022737"/>
    </source>
</evidence>
<dbReference type="Proteomes" id="UP001196068">
    <property type="component" value="Unassembled WGS sequence"/>
</dbReference>
<feature type="domain" description="PAC" evidence="17">
    <location>
        <begin position="91"/>
        <end position="143"/>
    </location>
</feature>
<evidence type="ECO:0000259" key="17">
    <source>
        <dbReference type="PROSITE" id="PS50113"/>
    </source>
</evidence>
<dbReference type="RefSeq" id="WP_211875532.1">
    <property type="nucleotide sequence ID" value="NZ_JAAEDH010000020.1"/>
</dbReference>
<dbReference type="AlphaFoldDB" id="A0AAF1JY91"/>
<evidence type="ECO:0000256" key="1">
    <source>
        <dbReference type="ARBA" id="ARBA00000085"/>
    </source>
</evidence>
<keyword evidence="3" id="KW-0600">Photoreceptor protein</keyword>
<dbReference type="InterPro" id="IPR000014">
    <property type="entry name" value="PAS"/>
</dbReference>
<evidence type="ECO:0000256" key="7">
    <source>
        <dbReference type="ARBA" id="ARBA00022643"/>
    </source>
</evidence>
<dbReference type="InterPro" id="IPR013767">
    <property type="entry name" value="PAS_fold"/>
</dbReference>
<dbReference type="InterPro" id="IPR035965">
    <property type="entry name" value="PAS-like_dom_sf"/>
</dbReference>
<dbReference type="SUPFAM" id="SSF55785">
    <property type="entry name" value="PYP-like sensor domain (PAS domain)"/>
    <property type="match status" value="4"/>
</dbReference>
<dbReference type="GO" id="GO:0004673">
    <property type="term" value="F:protein histidine kinase activity"/>
    <property type="evidence" value="ECO:0007669"/>
    <property type="project" value="UniProtKB-EC"/>
</dbReference>
<accession>A0AAF1JY91</accession>
<dbReference type="Pfam" id="PF08448">
    <property type="entry name" value="PAS_4"/>
    <property type="match status" value="1"/>
</dbReference>
<feature type="domain" description="PAS" evidence="16">
    <location>
        <begin position="175"/>
        <end position="210"/>
    </location>
</feature>
<keyword evidence="5" id="KW-0716">Sensory transduction</keyword>
<keyword evidence="4" id="KW-0597">Phosphoprotein</keyword>
<dbReference type="EC" id="2.7.13.3" evidence="2"/>
<keyword evidence="10" id="KW-0547">Nucleotide-binding</keyword>
<dbReference type="InterPro" id="IPR000700">
    <property type="entry name" value="PAS-assoc_C"/>
</dbReference>
<dbReference type="NCBIfam" id="TIGR00229">
    <property type="entry name" value="sensory_box"/>
    <property type="match status" value="2"/>
</dbReference>
<dbReference type="SMART" id="SM00091">
    <property type="entry name" value="PAS"/>
    <property type="match status" value="4"/>
</dbReference>
<dbReference type="InterPro" id="IPR013655">
    <property type="entry name" value="PAS_fold_3"/>
</dbReference>
<evidence type="ECO:0000256" key="10">
    <source>
        <dbReference type="ARBA" id="ARBA00022741"/>
    </source>
</evidence>
<dbReference type="PANTHER" id="PTHR41523:SF7">
    <property type="entry name" value="HISTIDINE KINASE"/>
    <property type="match status" value="1"/>
</dbReference>
<evidence type="ECO:0000256" key="13">
    <source>
        <dbReference type="ARBA" id="ARBA00022991"/>
    </source>
</evidence>
<dbReference type="PROSITE" id="PS50113">
    <property type="entry name" value="PAC"/>
    <property type="match status" value="1"/>
</dbReference>
<dbReference type="GO" id="GO:0009881">
    <property type="term" value="F:photoreceptor activity"/>
    <property type="evidence" value="ECO:0007669"/>
    <property type="project" value="UniProtKB-KW"/>
</dbReference>
<organism evidence="18 19">
    <name type="scientific">Plastoroseomonas arctica</name>
    <dbReference type="NCBI Taxonomy" id="1509237"/>
    <lineage>
        <taxon>Bacteria</taxon>
        <taxon>Pseudomonadati</taxon>
        <taxon>Pseudomonadota</taxon>
        <taxon>Alphaproteobacteria</taxon>
        <taxon>Acetobacterales</taxon>
        <taxon>Acetobacteraceae</taxon>
        <taxon>Plastoroseomonas</taxon>
    </lineage>
</organism>
<dbReference type="PANTHER" id="PTHR41523">
    <property type="entry name" value="TWO-COMPONENT SYSTEM SENSOR PROTEIN"/>
    <property type="match status" value="1"/>
</dbReference>
<evidence type="ECO:0000256" key="12">
    <source>
        <dbReference type="ARBA" id="ARBA00022840"/>
    </source>
</evidence>
<dbReference type="Gene3D" id="3.30.450.20">
    <property type="entry name" value="PAS domain"/>
    <property type="match status" value="4"/>
</dbReference>
<evidence type="ECO:0000256" key="8">
    <source>
        <dbReference type="ARBA" id="ARBA00022679"/>
    </source>
</evidence>
<keyword evidence="13" id="KW-0157">Chromophore</keyword>
<reference evidence="18" key="1">
    <citation type="submission" date="2020-01" db="EMBL/GenBank/DDBJ databases">
        <authorList>
            <person name="Rat A."/>
        </authorList>
    </citation>
    <scope>NUCLEOTIDE SEQUENCE</scope>
    <source>
        <strain evidence="18">LMG 28251</strain>
    </source>
</reference>
<sequence>MPDKDLKTEQAPDGLLHSGDSSELLIASIAEILFQADAAGELIGELPLWRAFSGQSPKDWASQGWAEAVHDEDRAGAIAGWRAAVRTQRLYQDEYRFLRVDGAWRLMRVTATPVRDGAGAFVKWIGMITDITDSRAAQRELLETKRRFELALANSPVTLFEQDMNLRYSWIHNALGYARPDIIGQSEADIMDPAAAERLEALKRRVIETGLACREEVVAHAPGKPEQHFDLCVEPRRNEAGAIVGVLCAAVNITGQKQAQAALQASEERLRILFEQSVAGIFVADGVGQCVDANPAGCRMLGLTLDEVLGNSFENLLAADEPSRFLAELNSQTDGSAHTSEWRFRRRDGSTFLGEVIGRRMADGRHQLILRVMAEPSNAEQTLRTAQDTFRKLVDRSPFGIFEIDHAFRIIQVSDGAQKTFETIHPLIGRDLGEVLRLLWTQPFADDATARFRHTLATGEPHAAQNSERRAASALVETYDWRIDRIVMPDGEPGVVCHFYDLTDRNKHEGRVQLLMQELNHRAKNMLQLVDIVARRTAATRPEDFVERFGQRIQSLAANQNLLVESQWRAVPFAELIRSQLAHFGDLLDTRITVSGPAIDITAAPSQTLAMALHELATNAAKYGALSNDKGQVAITWDVTADPGTGPRFTLDWVETGGPPVSSPTQAGFGSTVLRQLVEMSFGGTATLEFAPDGFAWRLDCPAGAILDGTPRTALAS</sequence>
<name>A0AAF1JY91_9PROT</name>
<evidence type="ECO:0000313" key="18">
    <source>
        <dbReference type="EMBL" id="MBR0656672.1"/>
    </source>
</evidence>
<evidence type="ECO:0000256" key="11">
    <source>
        <dbReference type="ARBA" id="ARBA00022777"/>
    </source>
</evidence>
<protein>
    <recommendedName>
        <fullName evidence="2">histidine kinase</fullName>
        <ecNumber evidence="2">2.7.13.3</ecNumber>
    </recommendedName>
</protein>
<keyword evidence="7" id="KW-0288">FMN</keyword>
<evidence type="ECO:0000256" key="2">
    <source>
        <dbReference type="ARBA" id="ARBA00012438"/>
    </source>
</evidence>
<evidence type="ECO:0000256" key="3">
    <source>
        <dbReference type="ARBA" id="ARBA00022543"/>
    </source>
</evidence>
<dbReference type="Pfam" id="PF08447">
    <property type="entry name" value="PAS_3"/>
    <property type="match status" value="1"/>
</dbReference>
<evidence type="ECO:0000256" key="6">
    <source>
        <dbReference type="ARBA" id="ARBA00022630"/>
    </source>
</evidence>
<keyword evidence="12" id="KW-0067">ATP-binding</keyword>
<keyword evidence="15" id="KW-0675">Receptor</keyword>
<proteinExistence type="predicted"/>
<dbReference type="Pfam" id="PF13188">
    <property type="entry name" value="PAS_8"/>
    <property type="match status" value="1"/>
</dbReference>
<dbReference type="Gene3D" id="3.30.565.10">
    <property type="entry name" value="Histidine kinase-like ATPase, C-terminal domain"/>
    <property type="match status" value="1"/>
</dbReference>
<evidence type="ECO:0000313" key="19">
    <source>
        <dbReference type="Proteomes" id="UP001196068"/>
    </source>
</evidence>
<evidence type="ECO:0000256" key="14">
    <source>
        <dbReference type="ARBA" id="ARBA00023026"/>
    </source>
</evidence>
<dbReference type="Pfam" id="PF00989">
    <property type="entry name" value="PAS"/>
    <property type="match status" value="1"/>
</dbReference>
<dbReference type="InterPro" id="IPR011102">
    <property type="entry name" value="Sig_transdc_His_kinase_HWE"/>
</dbReference>
<dbReference type="SMART" id="SM00086">
    <property type="entry name" value="PAC"/>
    <property type="match status" value="3"/>
</dbReference>
<keyword evidence="19" id="KW-1185">Reference proteome</keyword>
<keyword evidence="8" id="KW-0808">Transferase</keyword>
<dbReference type="CDD" id="cd00130">
    <property type="entry name" value="PAS"/>
    <property type="match status" value="3"/>
</dbReference>
<evidence type="ECO:0000256" key="4">
    <source>
        <dbReference type="ARBA" id="ARBA00022553"/>
    </source>
</evidence>
<dbReference type="GO" id="GO:0005524">
    <property type="term" value="F:ATP binding"/>
    <property type="evidence" value="ECO:0007669"/>
    <property type="project" value="UniProtKB-KW"/>
</dbReference>